<gene>
    <name evidence="2" type="ORF">GCM10009535_12180</name>
</gene>
<accession>A0ABN1HBZ8</accession>
<organism evidence="2 3">
    <name type="scientific">Streptomyces thermocarboxydovorans</name>
    <dbReference type="NCBI Taxonomy" id="59298"/>
    <lineage>
        <taxon>Bacteria</taxon>
        <taxon>Bacillati</taxon>
        <taxon>Actinomycetota</taxon>
        <taxon>Actinomycetes</taxon>
        <taxon>Kitasatosporales</taxon>
        <taxon>Streptomycetaceae</taxon>
        <taxon>Streptomyces</taxon>
    </lineage>
</organism>
<feature type="region of interest" description="Disordered" evidence="1">
    <location>
        <begin position="1"/>
        <end position="24"/>
    </location>
</feature>
<evidence type="ECO:0000256" key="1">
    <source>
        <dbReference type="SAM" id="MobiDB-lite"/>
    </source>
</evidence>
<keyword evidence="3" id="KW-1185">Reference proteome</keyword>
<proteinExistence type="predicted"/>
<sequence>MGLFTPKYPKSDTPGAISKARKAEEARRANARIEAALASMERTSREIEQRRAELRAKCPLSNHDRCLSH</sequence>
<reference evidence="2 3" key="1">
    <citation type="journal article" date="2019" name="Int. J. Syst. Evol. Microbiol.">
        <title>The Global Catalogue of Microorganisms (GCM) 10K type strain sequencing project: providing services to taxonomists for standard genome sequencing and annotation.</title>
        <authorList>
            <consortium name="The Broad Institute Genomics Platform"/>
            <consortium name="The Broad Institute Genome Sequencing Center for Infectious Disease"/>
            <person name="Wu L."/>
            <person name="Ma J."/>
        </authorList>
    </citation>
    <scope>NUCLEOTIDE SEQUENCE [LARGE SCALE GENOMIC DNA]</scope>
    <source>
        <strain evidence="2 3">JCM 10367</strain>
    </source>
</reference>
<comment type="caution">
    <text evidence="2">The sequence shown here is derived from an EMBL/GenBank/DDBJ whole genome shotgun (WGS) entry which is preliminary data.</text>
</comment>
<name>A0ABN1HBZ8_9ACTN</name>
<evidence type="ECO:0000313" key="3">
    <source>
        <dbReference type="Proteomes" id="UP001500724"/>
    </source>
</evidence>
<protein>
    <submittedName>
        <fullName evidence="2">Uncharacterized protein</fullName>
    </submittedName>
</protein>
<dbReference type="Proteomes" id="UP001500724">
    <property type="component" value="Unassembled WGS sequence"/>
</dbReference>
<dbReference type="RefSeq" id="WP_343998320.1">
    <property type="nucleotide sequence ID" value="NZ_BAAAGU010000009.1"/>
</dbReference>
<dbReference type="EMBL" id="BAAAGU010000009">
    <property type="protein sequence ID" value="GAA0637384.1"/>
    <property type="molecule type" value="Genomic_DNA"/>
</dbReference>
<evidence type="ECO:0000313" key="2">
    <source>
        <dbReference type="EMBL" id="GAA0637384.1"/>
    </source>
</evidence>